<organism evidence="6 7">
    <name type="scientific">Clostridium amylolyticum</name>
    <dbReference type="NCBI Taxonomy" id="1121298"/>
    <lineage>
        <taxon>Bacteria</taxon>
        <taxon>Bacillati</taxon>
        <taxon>Bacillota</taxon>
        <taxon>Clostridia</taxon>
        <taxon>Eubacteriales</taxon>
        <taxon>Clostridiaceae</taxon>
        <taxon>Clostridium</taxon>
    </lineage>
</organism>
<accession>A0A1M6MTB5</accession>
<dbReference type="PANTHER" id="PTHR42734:SF17">
    <property type="entry name" value="METAL TRANSPORT SYSTEM ATP-BINDING PROTEIN TM_0124-RELATED"/>
    <property type="match status" value="1"/>
</dbReference>
<dbReference type="InterPro" id="IPR050153">
    <property type="entry name" value="Metal_Ion_Import_ABC"/>
</dbReference>
<dbReference type="InterPro" id="IPR003593">
    <property type="entry name" value="AAA+_ATPase"/>
</dbReference>
<keyword evidence="7" id="KW-1185">Reference proteome</keyword>
<dbReference type="RefSeq" id="WP_073011320.1">
    <property type="nucleotide sequence ID" value="NZ_FQZO01000009.1"/>
</dbReference>
<dbReference type="InterPro" id="IPR017871">
    <property type="entry name" value="ABC_transporter-like_CS"/>
</dbReference>
<dbReference type="PROSITE" id="PS00211">
    <property type="entry name" value="ABC_TRANSPORTER_1"/>
    <property type="match status" value="1"/>
</dbReference>
<keyword evidence="3" id="KW-0547">Nucleotide-binding</keyword>
<dbReference type="PANTHER" id="PTHR42734">
    <property type="entry name" value="METAL TRANSPORT SYSTEM ATP-BINDING PROTEIN TM_0124-RELATED"/>
    <property type="match status" value="1"/>
</dbReference>
<name>A0A1M6MTB5_9CLOT</name>
<reference evidence="6 7" key="1">
    <citation type="submission" date="2016-11" db="EMBL/GenBank/DDBJ databases">
        <authorList>
            <person name="Jaros S."/>
            <person name="Januszkiewicz K."/>
            <person name="Wedrychowicz H."/>
        </authorList>
    </citation>
    <scope>NUCLEOTIDE SEQUENCE [LARGE SCALE GENOMIC DNA]</scope>
    <source>
        <strain evidence="6 7">DSM 21864</strain>
    </source>
</reference>
<protein>
    <submittedName>
        <fullName evidence="6">Zinc transport system ATP-binding protein</fullName>
    </submittedName>
</protein>
<evidence type="ECO:0000313" key="7">
    <source>
        <dbReference type="Proteomes" id="UP000184080"/>
    </source>
</evidence>
<evidence type="ECO:0000256" key="4">
    <source>
        <dbReference type="ARBA" id="ARBA00022840"/>
    </source>
</evidence>
<dbReference type="Gene3D" id="3.40.50.300">
    <property type="entry name" value="P-loop containing nucleotide triphosphate hydrolases"/>
    <property type="match status" value="1"/>
</dbReference>
<keyword evidence="2" id="KW-0813">Transport</keyword>
<keyword evidence="4 6" id="KW-0067">ATP-binding</keyword>
<dbReference type="OrthoDB" id="9806726at2"/>
<evidence type="ECO:0000259" key="5">
    <source>
        <dbReference type="PROSITE" id="PS50893"/>
    </source>
</evidence>
<dbReference type="InterPro" id="IPR027417">
    <property type="entry name" value="P-loop_NTPase"/>
</dbReference>
<dbReference type="Proteomes" id="UP000184080">
    <property type="component" value="Unassembled WGS sequence"/>
</dbReference>
<feature type="domain" description="ABC transporter" evidence="5">
    <location>
        <begin position="2"/>
        <end position="224"/>
    </location>
</feature>
<sequence>MIQINNISFSYTGKTPYLLQDIDLNIPKGAYVSILGENGSSKTTLIKLILGILKPVKGDINISTKKIGYVPQKFEGFNSQFPLTVNELLKIHMKTKNIKDDNILQSTLDLVDMAPYKNKLIGNLSGGQQQKIFISRALMGNPELLIMDELSTGVDVKSQKEIYSIIKDLNIKKNITVIAVEHNLNAALKYSTHILDLGEDIKLYSIDEYINKFNNDNIFAIRKVE</sequence>
<dbReference type="GO" id="GO:0005524">
    <property type="term" value="F:ATP binding"/>
    <property type="evidence" value="ECO:0007669"/>
    <property type="project" value="UniProtKB-KW"/>
</dbReference>
<dbReference type="AlphaFoldDB" id="A0A1M6MTB5"/>
<proteinExistence type="inferred from homology"/>
<dbReference type="GO" id="GO:0016887">
    <property type="term" value="F:ATP hydrolysis activity"/>
    <property type="evidence" value="ECO:0007669"/>
    <property type="project" value="InterPro"/>
</dbReference>
<dbReference type="Pfam" id="PF00005">
    <property type="entry name" value="ABC_tran"/>
    <property type="match status" value="1"/>
</dbReference>
<evidence type="ECO:0000256" key="3">
    <source>
        <dbReference type="ARBA" id="ARBA00022741"/>
    </source>
</evidence>
<evidence type="ECO:0000313" key="6">
    <source>
        <dbReference type="EMBL" id="SHJ86619.1"/>
    </source>
</evidence>
<gene>
    <name evidence="6" type="ORF">SAMN05444401_4113</name>
</gene>
<dbReference type="InterPro" id="IPR003439">
    <property type="entry name" value="ABC_transporter-like_ATP-bd"/>
</dbReference>
<dbReference type="SMART" id="SM00382">
    <property type="entry name" value="AAA"/>
    <property type="match status" value="1"/>
</dbReference>
<comment type="similarity">
    <text evidence="1">Belongs to the ABC transporter superfamily.</text>
</comment>
<dbReference type="PROSITE" id="PS50893">
    <property type="entry name" value="ABC_TRANSPORTER_2"/>
    <property type="match status" value="1"/>
</dbReference>
<dbReference type="SUPFAM" id="SSF52540">
    <property type="entry name" value="P-loop containing nucleoside triphosphate hydrolases"/>
    <property type="match status" value="1"/>
</dbReference>
<dbReference type="EMBL" id="FQZO01000009">
    <property type="protein sequence ID" value="SHJ86619.1"/>
    <property type="molecule type" value="Genomic_DNA"/>
</dbReference>
<dbReference type="STRING" id="1121298.SAMN05444401_4113"/>
<evidence type="ECO:0000256" key="1">
    <source>
        <dbReference type="ARBA" id="ARBA00005417"/>
    </source>
</evidence>
<evidence type="ECO:0000256" key="2">
    <source>
        <dbReference type="ARBA" id="ARBA00022448"/>
    </source>
</evidence>